<feature type="non-terminal residue" evidence="2">
    <location>
        <position position="1"/>
    </location>
</feature>
<organism evidence="2">
    <name type="scientific">marine metagenome</name>
    <dbReference type="NCBI Taxonomy" id="408172"/>
    <lineage>
        <taxon>unclassified sequences</taxon>
        <taxon>metagenomes</taxon>
        <taxon>ecological metagenomes</taxon>
    </lineage>
</organism>
<protein>
    <submittedName>
        <fullName evidence="2">Uncharacterized protein</fullName>
    </submittedName>
</protein>
<feature type="transmembrane region" description="Helical" evidence="1">
    <location>
        <begin position="6"/>
        <end position="27"/>
    </location>
</feature>
<evidence type="ECO:0000313" key="2">
    <source>
        <dbReference type="EMBL" id="SVE28935.1"/>
    </source>
</evidence>
<dbReference type="AlphaFoldDB" id="A0A383CB89"/>
<name>A0A383CB89_9ZZZZ</name>
<accession>A0A383CB89</accession>
<proteinExistence type="predicted"/>
<gene>
    <name evidence="2" type="ORF">METZ01_LOCUS481789</name>
</gene>
<keyword evidence="1" id="KW-0812">Transmembrane</keyword>
<reference evidence="2" key="1">
    <citation type="submission" date="2018-05" db="EMBL/GenBank/DDBJ databases">
        <authorList>
            <person name="Lanie J.A."/>
            <person name="Ng W.-L."/>
            <person name="Kazmierczak K.M."/>
            <person name="Andrzejewski T.M."/>
            <person name="Davidsen T.M."/>
            <person name="Wayne K.J."/>
            <person name="Tettelin H."/>
            <person name="Glass J.I."/>
            <person name="Rusch D."/>
            <person name="Podicherti R."/>
            <person name="Tsui H.-C.T."/>
            <person name="Winkler M.E."/>
        </authorList>
    </citation>
    <scope>NUCLEOTIDE SEQUENCE</scope>
</reference>
<sequence length="52" mass="5751">ILSLGLISDLILVAVIVLFLMTAVTVIQRTVHVHRMLRKGELHTMNGVGSKR</sequence>
<keyword evidence="1" id="KW-0472">Membrane</keyword>
<dbReference type="EMBL" id="UINC01207024">
    <property type="protein sequence ID" value="SVE28935.1"/>
    <property type="molecule type" value="Genomic_DNA"/>
</dbReference>
<keyword evidence="1" id="KW-1133">Transmembrane helix</keyword>
<evidence type="ECO:0000256" key="1">
    <source>
        <dbReference type="SAM" id="Phobius"/>
    </source>
</evidence>